<dbReference type="RefSeq" id="WP_179239716.1">
    <property type="nucleotide sequence ID" value="NZ_JACBNQ010000036.1"/>
</dbReference>
<keyword evidence="4" id="KW-1185">Reference proteome</keyword>
<dbReference type="Gene3D" id="1.10.10.10">
    <property type="entry name" value="Winged helix-like DNA-binding domain superfamily/Winged helix DNA-binding domain"/>
    <property type="match status" value="1"/>
</dbReference>
<evidence type="ECO:0000256" key="2">
    <source>
        <dbReference type="HAMAP-Rule" id="MF_00674"/>
    </source>
</evidence>
<sequence length="124" mass="14217">MARPRKWRNVCCLPDRNEFGPLDSLNQEIMFVNMTVDEYETIRLIDLEGLSQEECSSQMNVARTTVQGIYSEARKKIAESLVNGKVLRIEGGNYKLCDGEGESCIRGRCHRNRCGIKMEEQNNK</sequence>
<reference evidence="3" key="1">
    <citation type="submission" date="2020-07" db="EMBL/GenBank/DDBJ databases">
        <title>Genomic analysis of a strain of Sedimentibacter Hydroxybenzoicus DSM7310.</title>
        <authorList>
            <person name="Ma S."/>
        </authorList>
    </citation>
    <scope>NUCLEOTIDE SEQUENCE</scope>
    <source>
        <strain evidence="3">DSM 7310</strain>
    </source>
</reference>
<dbReference type="HAMAP" id="MF_00674">
    <property type="entry name" value="UPF0251"/>
    <property type="match status" value="1"/>
</dbReference>
<dbReference type="PANTHER" id="PTHR37478:SF2">
    <property type="entry name" value="UPF0251 PROTEIN TK0562"/>
    <property type="match status" value="1"/>
</dbReference>
<dbReference type="Proteomes" id="UP000611629">
    <property type="component" value="Unassembled WGS sequence"/>
</dbReference>
<dbReference type="PANTHER" id="PTHR37478">
    <property type="match status" value="1"/>
</dbReference>
<dbReference type="Pfam" id="PF02001">
    <property type="entry name" value="DUF134"/>
    <property type="match status" value="1"/>
</dbReference>
<comment type="caution">
    <text evidence="3">The sequence shown here is derived from an EMBL/GenBank/DDBJ whole genome shotgun (WGS) entry which is preliminary data.</text>
</comment>
<dbReference type="EMBL" id="JACBNQ010000036">
    <property type="protein sequence ID" value="NYB75997.1"/>
    <property type="molecule type" value="Genomic_DNA"/>
</dbReference>
<protein>
    <recommendedName>
        <fullName evidence="2">UPF0251 protein HZF24_17765</fullName>
    </recommendedName>
</protein>
<comment type="similarity">
    <text evidence="1 2">Belongs to the UPF0251 family.</text>
</comment>
<evidence type="ECO:0000313" key="3">
    <source>
        <dbReference type="EMBL" id="NYB75997.1"/>
    </source>
</evidence>
<evidence type="ECO:0000256" key="1">
    <source>
        <dbReference type="ARBA" id="ARBA00009350"/>
    </source>
</evidence>
<dbReference type="InterPro" id="IPR036388">
    <property type="entry name" value="WH-like_DNA-bd_sf"/>
</dbReference>
<dbReference type="AlphaFoldDB" id="A0A974GXV0"/>
<evidence type="ECO:0000313" key="4">
    <source>
        <dbReference type="Proteomes" id="UP000611629"/>
    </source>
</evidence>
<dbReference type="InterPro" id="IPR013324">
    <property type="entry name" value="RNA_pol_sigma_r3/r4-like"/>
</dbReference>
<gene>
    <name evidence="3" type="ORF">HZF24_17765</name>
</gene>
<accession>A0A974GXV0</accession>
<dbReference type="InterPro" id="IPR002852">
    <property type="entry name" value="UPF0251"/>
</dbReference>
<organism evidence="3 4">
    <name type="scientific">Sedimentibacter hydroxybenzoicus DSM 7310</name>
    <dbReference type="NCBI Taxonomy" id="1123245"/>
    <lineage>
        <taxon>Bacteria</taxon>
        <taxon>Bacillati</taxon>
        <taxon>Bacillota</taxon>
        <taxon>Tissierellia</taxon>
        <taxon>Sedimentibacter</taxon>
    </lineage>
</organism>
<dbReference type="SUPFAM" id="SSF88659">
    <property type="entry name" value="Sigma3 and sigma4 domains of RNA polymerase sigma factors"/>
    <property type="match status" value="1"/>
</dbReference>
<proteinExistence type="inferred from homology"/>
<name>A0A974GXV0_SEDHY</name>